<evidence type="ECO:0000259" key="1">
    <source>
        <dbReference type="Pfam" id="PF07085"/>
    </source>
</evidence>
<organism evidence="2 3">
    <name type="scientific">Acetonema longum DSM 6540</name>
    <dbReference type="NCBI Taxonomy" id="1009370"/>
    <lineage>
        <taxon>Bacteria</taxon>
        <taxon>Bacillati</taxon>
        <taxon>Bacillota</taxon>
        <taxon>Negativicutes</taxon>
        <taxon>Acetonemataceae</taxon>
        <taxon>Acetonema</taxon>
    </lineage>
</organism>
<keyword evidence="3" id="KW-1185">Reference proteome</keyword>
<dbReference type="eggNOG" id="COG4109">
    <property type="taxonomic scope" value="Bacteria"/>
</dbReference>
<dbReference type="Gene3D" id="3.40.1390.20">
    <property type="entry name" value="HprK N-terminal domain-like"/>
    <property type="match status" value="1"/>
</dbReference>
<dbReference type="InterPro" id="IPR028979">
    <property type="entry name" value="Ser_kin/Pase_Hpr-like_N_sf"/>
</dbReference>
<dbReference type="AlphaFoldDB" id="F7NHM5"/>
<dbReference type="OrthoDB" id="9800390at2"/>
<dbReference type="InterPro" id="IPR010766">
    <property type="entry name" value="DRTGG"/>
</dbReference>
<gene>
    <name evidence="2" type="ORF">ALO_07863</name>
</gene>
<evidence type="ECO:0000313" key="3">
    <source>
        <dbReference type="Proteomes" id="UP000003240"/>
    </source>
</evidence>
<comment type="caution">
    <text evidence="2">The sequence shown here is derived from an EMBL/GenBank/DDBJ whole genome shotgun (WGS) entry which is preliminary data.</text>
</comment>
<evidence type="ECO:0000313" key="2">
    <source>
        <dbReference type="EMBL" id="EGO64400.1"/>
    </source>
</evidence>
<proteinExistence type="predicted"/>
<dbReference type="Proteomes" id="UP000003240">
    <property type="component" value="Unassembled WGS sequence"/>
</dbReference>
<dbReference type="Pfam" id="PF07085">
    <property type="entry name" value="DRTGG"/>
    <property type="match status" value="1"/>
</dbReference>
<dbReference type="RefSeq" id="WP_004094454.1">
    <property type="nucleotide sequence ID" value="NZ_AFGF01000056.1"/>
</dbReference>
<dbReference type="STRING" id="1009370.ALO_07863"/>
<name>F7NHM5_9FIRM</name>
<reference evidence="2 3" key="1">
    <citation type="journal article" date="2011" name="EMBO J.">
        <title>Structural diversity of bacterial flagellar motors.</title>
        <authorList>
            <person name="Chen S."/>
            <person name="Beeby M."/>
            <person name="Murphy G.E."/>
            <person name="Leadbetter J.R."/>
            <person name="Hendrixson D.R."/>
            <person name="Briegel A."/>
            <person name="Li Z."/>
            <person name="Shi J."/>
            <person name="Tocheva E.I."/>
            <person name="Muller A."/>
            <person name="Dobro M.J."/>
            <person name="Jensen G.J."/>
        </authorList>
    </citation>
    <scope>NUCLEOTIDE SEQUENCE [LARGE SCALE GENOMIC DNA]</scope>
    <source>
        <strain evidence="2 3">DSM 6540</strain>
    </source>
</reference>
<dbReference type="SUPFAM" id="SSF75138">
    <property type="entry name" value="HprK N-terminal domain-like"/>
    <property type="match status" value="1"/>
</dbReference>
<feature type="domain" description="DRTGG" evidence="1">
    <location>
        <begin position="10"/>
        <end position="96"/>
    </location>
</feature>
<dbReference type="EMBL" id="AFGF01000056">
    <property type="protein sequence ID" value="EGO64400.1"/>
    <property type="molecule type" value="Genomic_DNA"/>
</dbReference>
<protein>
    <submittedName>
        <fullName evidence="2">DRTGG domain protein</fullName>
    </submittedName>
</protein>
<accession>F7NHM5</accession>
<sequence>MKLCEAKILLNAEVVFGGHLLDKEVTTACGADLMSDVLAFTKERTLLLTGLTNLQVIRTAEMSDLAGIVFVRGKRPSQDVIQLAANNGIPLLVTSWPMFEACGLLYSGGIRGCSSPQGVHHES</sequence>